<evidence type="ECO:0000313" key="2">
    <source>
        <dbReference type="EMBL" id="GAI91304.1"/>
    </source>
</evidence>
<organism evidence="2">
    <name type="scientific">marine sediment metagenome</name>
    <dbReference type="NCBI Taxonomy" id="412755"/>
    <lineage>
        <taxon>unclassified sequences</taxon>
        <taxon>metagenomes</taxon>
        <taxon>ecological metagenomes</taxon>
    </lineage>
</organism>
<dbReference type="EMBL" id="BARW01017780">
    <property type="protein sequence ID" value="GAI91304.1"/>
    <property type="molecule type" value="Genomic_DNA"/>
</dbReference>
<keyword evidence="1" id="KW-1133">Transmembrane helix</keyword>
<sequence>TSDIGKLTKATYQFITLHMGFIAHYSLYGFMDRYADLDELRLNLQTSEYSRDPDYNLRWKVDYSLAHI</sequence>
<name>X1UG20_9ZZZZ</name>
<evidence type="ECO:0000256" key="1">
    <source>
        <dbReference type="SAM" id="Phobius"/>
    </source>
</evidence>
<accession>X1UG20</accession>
<dbReference type="AlphaFoldDB" id="X1UG20"/>
<keyword evidence="1" id="KW-0472">Membrane</keyword>
<feature type="transmembrane region" description="Helical" evidence="1">
    <location>
        <begin position="12"/>
        <end position="31"/>
    </location>
</feature>
<comment type="caution">
    <text evidence="2">The sequence shown here is derived from an EMBL/GenBank/DDBJ whole genome shotgun (WGS) entry which is preliminary data.</text>
</comment>
<reference evidence="2" key="1">
    <citation type="journal article" date="2014" name="Front. Microbiol.">
        <title>High frequency of phylogenetically diverse reductive dehalogenase-homologous genes in deep subseafloor sedimentary metagenomes.</title>
        <authorList>
            <person name="Kawai M."/>
            <person name="Futagami T."/>
            <person name="Toyoda A."/>
            <person name="Takaki Y."/>
            <person name="Nishi S."/>
            <person name="Hori S."/>
            <person name="Arai W."/>
            <person name="Tsubouchi T."/>
            <person name="Morono Y."/>
            <person name="Uchiyama I."/>
            <person name="Ito T."/>
            <person name="Fujiyama A."/>
            <person name="Inagaki F."/>
            <person name="Takami H."/>
        </authorList>
    </citation>
    <scope>NUCLEOTIDE SEQUENCE</scope>
    <source>
        <strain evidence="2">Expedition CK06-06</strain>
    </source>
</reference>
<proteinExistence type="predicted"/>
<gene>
    <name evidence="2" type="ORF">S12H4_30620</name>
</gene>
<keyword evidence="1" id="KW-0812">Transmembrane</keyword>
<protein>
    <submittedName>
        <fullName evidence="2">Uncharacterized protein</fullName>
    </submittedName>
</protein>
<feature type="non-terminal residue" evidence="2">
    <location>
        <position position="1"/>
    </location>
</feature>